<organism evidence="2 3">
    <name type="scientific">Streptomyces synnematoformans</name>
    <dbReference type="NCBI Taxonomy" id="415721"/>
    <lineage>
        <taxon>Bacteria</taxon>
        <taxon>Bacillati</taxon>
        <taxon>Actinomycetota</taxon>
        <taxon>Actinomycetes</taxon>
        <taxon>Kitasatosporales</taxon>
        <taxon>Streptomycetaceae</taxon>
        <taxon>Streptomyces</taxon>
    </lineage>
</organism>
<dbReference type="EMBL" id="BAAAPF010000158">
    <property type="protein sequence ID" value="GAA2134349.1"/>
    <property type="molecule type" value="Genomic_DNA"/>
</dbReference>
<dbReference type="PROSITE" id="PS51257">
    <property type="entry name" value="PROKAR_LIPOPROTEIN"/>
    <property type="match status" value="1"/>
</dbReference>
<accession>A0ABN2YZ93</accession>
<dbReference type="RefSeq" id="WP_344291642.1">
    <property type="nucleotide sequence ID" value="NZ_BAAAPF010000158.1"/>
</dbReference>
<evidence type="ECO:0000313" key="2">
    <source>
        <dbReference type="EMBL" id="GAA2134349.1"/>
    </source>
</evidence>
<sequence length="423" mass="43900">MRLTRVLAGVLAAGMLTACGGGDDGGDGDGDGGKGGGFVGGSSGGEGGGAPEAQLKVPALYDTSRGWESDLRATQHPLPHSDAVGMFVAEPRQFTVLDVTSGDPLWTSEVLRSPSEDMRYESLSATAGGKDYLVAWATGTTEGDVVSKGSEITTIDIFPAEGSGEGVKPARHVELEGEGFVSDGGGGLMVKQQDGDVFVTVDLATGATEEYDLYEVEPPESECNLCGVLSEMQGVTAGGPLLWNEGLGSDTALWVPDGWTGAEVEADARPTPSLILEDVLVAQWRAKGATHITWGALDSATGEVRAEVLCEPEGGLGGFQAEDDPALSANGQYLVRGNVVFDMQQGAGHCFEETDTDKPVVFNGVTDTGLAFGQAPDTNVVVDIATGKVEASKHRVVPFADFAGHGLFWDEENSTMVVYPHAG</sequence>
<dbReference type="Proteomes" id="UP001500443">
    <property type="component" value="Unassembled WGS sequence"/>
</dbReference>
<reference evidence="2 3" key="1">
    <citation type="journal article" date="2019" name="Int. J. Syst. Evol. Microbiol.">
        <title>The Global Catalogue of Microorganisms (GCM) 10K type strain sequencing project: providing services to taxonomists for standard genome sequencing and annotation.</title>
        <authorList>
            <consortium name="The Broad Institute Genomics Platform"/>
            <consortium name="The Broad Institute Genome Sequencing Center for Infectious Disease"/>
            <person name="Wu L."/>
            <person name="Ma J."/>
        </authorList>
    </citation>
    <scope>NUCLEOTIDE SEQUENCE [LARGE SCALE GENOMIC DNA]</scope>
    <source>
        <strain evidence="2 3">JCM 15481</strain>
    </source>
</reference>
<feature type="region of interest" description="Disordered" evidence="1">
    <location>
        <begin position="27"/>
        <end position="52"/>
    </location>
</feature>
<feature type="compositionally biased region" description="Gly residues" evidence="1">
    <location>
        <begin position="33"/>
        <end position="50"/>
    </location>
</feature>
<protein>
    <recommendedName>
        <fullName evidence="4">Lipoprotein</fullName>
    </recommendedName>
</protein>
<keyword evidence="3" id="KW-1185">Reference proteome</keyword>
<name>A0ABN2YZ93_9ACTN</name>
<gene>
    <name evidence="2" type="ORF">GCM10009802_42910</name>
</gene>
<evidence type="ECO:0008006" key="4">
    <source>
        <dbReference type="Google" id="ProtNLM"/>
    </source>
</evidence>
<comment type="caution">
    <text evidence="2">The sequence shown here is derived from an EMBL/GenBank/DDBJ whole genome shotgun (WGS) entry which is preliminary data.</text>
</comment>
<evidence type="ECO:0000256" key="1">
    <source>
        <dbReference type="SAM" id="MobiDB-lite"/>
    </source>
</evidence>
<proteinExistence type="predicted"/>
<evidence type="ECO:0000313" key="3">
    <source>
        <dbReference type="Proteomes" id="UP001500443"/>
    </source>
</evidence>